<proteinExistence type="inferred from homology"/>
<evidence type="ECO:0000256" key="7">
    <source>
        <dbReference type="SAM" id="Phobius"/>
    </source>
</evidence>
<keyword evidence="9" id="KW-1185">Reference proteome</keyword>
<evidence type="ECO:0000256" key="1">
    <source>
        <dbReference type="ARBA" id="ARBA00004141"/>
    </source>
</evidence>
<keyword evidence="5 7" id="KW-0472">Membrane</keyword>
<dbReference type="SUPFAM" id="SSF53474">
    <property type="entry name" value="alpha/beta-Hydrolases"/>
    <property type="match status" value="1"/>
</dbReference>
<dbReference type="InterPro" id="IPR029058">
    <property type="entry name" value="AB_hydrolase_fold"/>
</dbReference>
<accession>U4LMA8</accession>
<reference evidence="8 9" key="1">
    <citation type="journal article" date="2013" name="PLoS Genet.">
        <title>The genome and development-dependent transcriptomes of Pyronema confluens: a window into fungal evolution.</title>
        <authorList>
            <person name="Traeger S."/>
            <person name="Altegoer F."/>
            <person name="Freitag M."/>
            <person name="Gabaldon T."/>
            <person name="Kempken F."/>
            <person name="Kumar A."/>
            <person name="Marcet-Houben M."/>
            <person name="Poggeler S."/>
            <person name="Stajich J.E."/>
            <person name="Nowrousian M."/>
        </authorList>
    </citation>
    <scope>NUCLEOTIDE SEQUENCE [LARGE SCALE GENOMIC DNA]</scope>
    <source>
        <strain evidence="9">CBS 100304</strain>
        <tissue evidence="8">Vegetative mycelium</tissue>
    </source>
</reference>
<dbReference type="Proteomes" id="UP000018144">
    <property type="component" value="Unassembled WGS sequence"/>
</dbReference>
<keyword evidence="3 7" id="KW-0812">Transmembrane</keyword>
<dbReference type="AlphaFoldDB" id="U4LMA8"/>
<gene>
    <name evidence="8" type="ORF">PCON_13573</name>
</gene>
<evidence type="ECO:0000256" key="2">
    <source>
        <dbReference type="ARBA" id="ARBA00009824"/>
    </source>
</evidence>
<dbReference type="OMA" id="ETYDARS"/>
<dbReference type="PANTHER" id="PTHR17920:SF22">
    <property type="entry name" value="DUF726 DOMAIN PROTEIN (AFU_ORTHOLOGUE AFUA_2G12860)"/>
    <property type="match status" value="1"/>
</dbReference>
<sequence length="614" mass="67569">MFSKNKSNDIFGFLSSPQREQLFQLIIATAENLRLSLQRCSADDAHITHATPVALKSFDNWYETVIERLGSSLNSHTSRYREPEGQGAHREKPDLTWLHTHYPPIHTPLSSFTNPAAILEALLLLLLHLESYDSRTRVLLVHIASSLHVPLDVLVALETSTAKSLLQEKMSADEESAKRAEASKTSKRWKIGIASVGGAVLVGVTGGLAAPLVAAGIGTVMGGLGLGATAAAATLGTLASSGAVVGALFGVYGGRMGGKMMARYAAEVEDFAFLPVRDDSRLRVAVGITGWLVEEEDVLQPWRSLGGGLEPYALRWEMDALLDLGTSLQEVLKSAAMSLFAMEVVKRTVFATLYSVLWPIGLMKLATVVDNPFSIAKLRSDKAGLVLADAILNKAQGSRPVTLVGYSLGARVIFSALLSLAERGGYGLVENVVLLGAPTPADEESWKKIRSVVAGRVVNVYSDQDYILAFLYRTSSIQLGVAGLKEIAIDGIENVNAGETVKGHLRYRYALGGLLRDILDGDVETAETEREDGILRRLIEDDKRKEEEVRRKEEEKAEKKKKLKEKNSQEELQLEEKRQEQEQERDMDEVLARVERHMESRRKKKAVRWEEEER</sequence>
<organism evidence="8 9">
    <name type="scientific">Pyronema omphalodes (strain CBS 100304)</name>
    <name type="common">Pyronema confluens</name>
    <dbReference type="NCBI Taxonomy" id="1076935"/>
    <lineage>
        <taxon>Eukaryota</taxon>
        <taxon>Fungi</taxon>
        <taxon>Dikarya</taxon>
        <taxon>Ascomycota</taxon>
        <taxon>Pezizomycotina</taxon>
        <taxon>Pezizomycetes</taxon>
        <taxon>Pezizales</taxon>
        <taxon>Pyronemataceae</taxon>
        <taxon>Pyronema</taxon>
    </lineage>
</organism>
<dbReference type="Pfam" id="PF05277">
    <property type="entry name" value="DUF726"/>
    <property type="match status" value="1"/>
</dbReference>
<protein>
    <submittedName>
        <fullName evidence="8">Similar to Uncharacterized membrane protein C6F6.13c acc. no. Q9US10</fullName>
    </submittedName>
</protein>
<evidence type="ECO:0000256" key="5">
    <source>
        <dbReference type="ARBA" id="ARBA00023136"/>
    </source>
</evidence>
<evidence type="ECO:0000256" key="6">
    <source>
        <dbReference type="SAM" id="MobiDB-lite"/>
    </source>
</evidence>
<evidence type="ECO:0000256" key="4">
    <source>
        <dbReference type="ARBA" id="ARBA00022989"/>
    </source>
</evidence>
<feature type="transmembrane region" description="Helical" evidence="7">
    <location>
        <begin position="193"/>
        <end position="218"/>
    </location>
</feature>
<evidence type="ECO:0000256" key="3">
    <source>
        <dbReference type="ARBA" id="ARBA00022692"/>
    </source>
</evidence>
<comment type="subcellular location">
    <subcellularLocation>
        <location evidence="1">Membrane</location>
        <topology evidence="1">Multi-pass membrane protein</topology>
    </subcellularLocation>
</comment>
<dbReference type="eggNOG" id="KOG2385">
    <property type="taxonomic scope" value="Eukaryota"/>
</dbReference>
<dbReference type="Gene3D" id="3.40.50.1820">
    <property type="entry name" value="alpha/beta hydrolase"/>
    <property type="match status" value="1"/>
</dbReference>
<dbReference type="PANTHER" id="PTHR17920">
    <property type="entry name" value="TRANSMEMBRANE AND COILED-COIL DOMAIN-CONTAINING PROTEIN 4 TMCO4"/>
    <property type="match status" value="1"/>
</dbReference>
<feature type="region of interest" description="Disordered" evidence="6">
    <location>
        <begin position="546"/>
        <end position="614"/>
    </location>
</feature>
<feature type="compositionally biased region" description="Basic and acidic residues" evidence="6">
    <location>
        <begin position="546"/>
        <end position="558"/>
    </location>
</feature>
<dbReference type="OrthoDB" id="277931at2759"/>
<name>U4LMA8_PYROM</name>
<feature type="compositionally biased region" description="Basic and acidic residues" evidence="6">
    <location>
        <begin position="565"/>
        <end position="598"/>
    </location>
</feature>
<dbReference type="EMBL" id="HF935907">
    <property type="protein sequence ID" value="CCX32722.1"/>
    <property type="molecule type" value="Genomic_DNA"/>
</dbReference>
<keyword evidence="4 7" id="KW-1133">Transmembrane helix</keyword>
<evidence type="ECO:0000313" key="8">
    <source>
        <dbReference type="EMBL" id="CCX32722.1"/>
    </source>
</evidence>
<comment type="similarity">
    <text evidence="2">Belongs to the TMCO4 family.</text>
</comment>
<feature type="transmembrane region" description="Helical" evidence="7">
    <location>
        <begin position="230"/>
        <end position="253"/>
    </location>
</feature>
<dbReference type="GO" id="GO:0016020">
    <property type="term" value="C:membrane"/>
    <property type="evidence" value="ECO:0007669"/>
    <property type="project" value="UniProtKB-SubCell"/>
</dbReference>
<dbReference type="InterPro" id="IPR007941">
    <property type="entry name" value="DUF726"/>
</dbReference>
<evidence type="ECO:0000313" key="9">
    <source>
        <dbReference type="Proteomes" id="UP000018144"/>
    </source>
</evidence>